<evidence type="ECO:0000313" key="1">
    <source>
        <dbReference type="EMBL" id="QEA05039.1"/>
    </source>
</evidence>
<dbReference type="PIRSF" id="PIRSF037225">
    <property type="entry name" value="UCP037225"/>
    <property type="match status" value="1"/>
</dbReference>
<protein>
    <recommendedName>
        <fullName evidence="2">CPXCG motif-containing cysteine-rich protein</fullName>
    </recommendedName>
</protein>
<gene>
    <name evidence="1" type="ORF">KBTEX_01358</name>
</gene>
<evidence type="ECO:0008006" key="2">
    <source>
        <dbReference type="Google" id="ProtNLM"/>
    </source>
</evidence>
<dbReference type="InterPro" id="IPR025990">
    <property type="entry name" value="zinc_ribbon_bacterial"/>
</dbReference>
<dbReference type="AlphaFoldDB" id="A0A5B8R7F6"/>
<sequence length="65" mass="7269">MTAMTEEITIECPYCGEPVTTLVDWSAGAQTYIEDCQVCCRPIEFRLALTPDGQPERVDVARDDD</sequence>
<accession>A0A5B8R7F6</accession>
<organism evidence="1">
    <name type="scientific">uncultured organism</name>
    <dbReference type="NCBI Taxonomy" id="155900"/>
    <lineage>
        <taxon>unclassified sequences</taxon>
        <taxon>environmental samples</taxon>
    </lineage>
</organism>
<reference evidence="1" key="1">
    <citation type="submission" date="2019-06" db="EMBL/GenBank/DDBJ databases">
        <authorList>
            <person name="Murdoch R.W."/>
            <person name="Fathepure B."/>
        </authorList>
    </citation>
    <scope>NUCLEOTIDE SEQUENCE</scope>
</reference>
<dbReference type="InterPro" id="IPR017143">
    <property type="entry name" value="UCP037225"/>
</dbReference>
<proteinExistence type="predicted"/>
<name>A0A5B8R7F6_9ZZZZ</name>
<dbReference type="EMBL" id="MN079093">
    <property type="protein sequence ID" value="QEA05039.1"/>
    <property type="molecule type" value="Genomic_DNA"/>
</dbReference>
<dbReference type="Pfam" id="PF14255">
    <property type="entry name" value="Zn_ribbon_21"/>
    <property type="match status" value="1"/>
</dbReference>